<protein>
    <recommendedName>
        <fullName evidence="2">F-box domain-containing protein</fullName>
    </recommendedName>
</protein>
<organism evidence="1">
    <name type="scientific">Marseillevirus LCMAC201</name>
    <dbReference type="NCBI Taxonomy" id="2506605"/>
    <lineage>
        <taxon>Viruses</taxon>
        <taxon>Varidnaviria</taxon>
        <taxon>Bamfordvirae</taxon>
        <taxon>Nucleocytoviricota</taxon>
        <taxon>Megaviricetes</taxon>
        <taxon>Pimascovirales</taxon>
        <taxon>Pimascovirales incertae sedis</taxon>
        <taxon>Marseilleviridae</taxon>
    </lineage>
</organism>
<accession>A0A481YWD1</accession>
<name>A0A481YWD1_9VIRU</name>
<dbReference type="CDD" id="cd09917">
    <property type="entry name" value="F-box_SF"/>
    <property type="match status" value="1"/>
</dbReference>
<evidence type="ECO:0000313" key="1">
    <source>
        <dbReference type="EMBL" id="QBK87573.1"/>
    </source>
</evidence>
<gene>
    <name evidence="1" type="ORF">LCMAC201_04860</name>
</gene>
<proteinExistence type="predicted"/>
<dbReference type="EMBL" id="MK500359">
    <property type="protein sequence ID" value="QBK87573.1"/>
    <property type="molecule type" value="Genomic_DNA"/>
</dbReference>
<evidence type="ECO:0008006" key="2">
    <source>
        <dbReference type="Google" id="ProtNLM"/>
    </source>
</evidence>
<reference evidence="1" key="1">
    <citation type="journal article" date="2019" name="MBio">
        <title>Virus Genomes from Deep Sea Sediments Expand the Ocean Megavirome and Support Independent Origins of Viral Gigantism.</title>
        <authorList>
            <person name="Backstrom D."/>
            <person name="Yutin N."/>
            <person name="Jorgensen S.L."/>
            <person name="Dharamshi J."/>
            <person name="Homa F."/>
            <person name="Zaremba-Niedwiedzka K."/>
            <person name="Spang A."/>
            <person name="Wolf Y.I."/>
            <person name="Koonin E.V."/>
            <person name="Ettema T.J."/>
        </authorList>
    </citation>
    <scope>NUCLEOTIDE SEQUENCE</scope>
</reference>
<sequence length="211" mass="25133">MTANIEDQAEEIVEHILQFVLQDFRSVFNILLVSRAWYRITERLLCPEYKYIYLLCKCYTNEPYADELDDLISSDQPLNFYYDKKDAWDKLTIEKPEYPDREYSLLLGYKYSKQDRIYSYYARYDSNQDIYNIPCPLSKQKKIGIPHNLVFCSEELPRVYSYIYMRTIRIKSNIFPMILKEKATTGISFEIGGGTESLCKNKILNPNRFTF</sequence>